<keyword evidence="4" id="KW-1185">Reference proteome</keyword>
<proteinExistence type="predicted"/>
<keyword evidence="2" id="KW-1133">Transmembrane helix</keyword>
<dbReference type="RefSeq" id="XP_064671384.1">
    <property type="nucleotide sequence ID" value="XM_064817592.1"/>
</dbReference>
<name>A0AAN6YUT1_9PEZI</name>
<accession>A0AAN6YUT1</accession>
<feature type="region of interest" description="Disordered" evidence="1">
    <location>
        <begin position="384"/>
        <end position="451"/>
    </location>
</feature>
<comment type="caution">
    <text evidence="3">The sequence shown here is derived from an EMBL/GenBank/DDBJ whole genome shotgun (WGS) entry which is preliminary data.</text>
</comment>
<reference evidence="3" key="1">
    <citation type="journal article" date="2023" name="Mol. Phylogenet. Evol.">
        <title>Genome-scale phylogeny and comparative genomics of the fungal order Sordariales.</title>
        <authorList>
            <person name="Hensen N."/>
            <person name="Bonometti L."/>
            <person name="Westerberg I."/>
            <person name="Brannstrom I.O."/>
            <person name="Guillou S."/>
            <person name="Cros-Aarteil S."/>
            <person name="Calhoun S."/>
            <person name="Haridas S."/>
            <person name="Kuo A."/>
            <person name="Mondo S."/>
            <person name="Pangilinan J."/>
            <person name="Riley R."/>
            <person name="LaButti K."/>
            <person name="Andreopoulos B."/>
            <person name="Lipzen A."/>
            <person name="Chen C."/>
            <person name="Yan M."/>
            <person name="Daum C."/>
            <person name="Ng V."/>
            <person name="Clum A."/>
            <person name="Steindorff A."/>
            <person name="Ohm R.A."/>
            <person name="Martin F."/>
            <person name="Silar P."/>
            <person name="Natvig D.O."/>
            <person name="Lalanne C."/>
            <person name="Gautier V."/>
            <person name="Ament-Velasquez S.L."/>
            <person name="Kruys A."/>
            <person name="Hutchinson M.I."/>
            <person name="Powell A.J."/>
            <person name="Barry K."/>
            <person name="Miller A.N."/>
            <person name="Grigoriev I.V."/>
            <person name="Debuchy R."/>
            <person name="Gladieux P."/>
            <person name="Hiltunen Thoren M."/>
            <person name="Johannesson H."/>
        </authorList>
    </citation>
    <scope>NUCLEOTIDE SEQUENCE</scope>
    <source>
        <strain evidence="3">CBS 508.74</strain>
    </source>
</reference>
<evidence type="ECO:0000256" key="2">
    <source>
        <dbReference type="SAM" id="Phobius"/>
    </source>
</evidence>
<dbReference type="AlphaFoldDB" id="A0AAN6YUT1"/>
<organism evidence="3 4">
    <name type="scientific">Canariomyces notabilis</name>
    <dbReference type="NCBI Taxonomy" id="2074819"/>
    <lineage>
        <taxon>Eukaryota</taxon>
        <taxon>Fungi</taxon>
        <taxon>Dikarya</taxon>
        <taxon>Ascomycota</taxon>
        <taxon>Pezizomycotina</taxon>
        <taxon>Sordariomycetes</taxon>
        <taxon>Sordariomycetidae</taxon>
        <taxon>Sordariales</taxon>
        <taxon>Chaetomiaceae</taxon>
        <taxon>Canariomyces</taxon>
    </lineage>
</organism>
<feature type="compositionally biased region" description="Gly residues" evidence="1">
    <location>
        <begin position="426"/>
        <end position="435"/>
    </location>
</feature>
<dbReference type="Proteomes" id="UP001302812">
    <property type="component" value="Unassembled WGS sequence"/>
</dbReference>
<evidence type="ECO:0000256" key="1">
    <source>
        <dbReference type="SAM" id="MobiDB-lite"/>
    </source>
</evidence>
<keyword evidence="2" id="KW-0472">Membrane</keyword>
<dbReference type="PROSITE" id="PS51257">
    <property type="entry name" value="PROKAR_LIPOPROTEIN"/>
    <property type="match status" value="1"/>
</dbReference>
<reference evidence="3" key="2">
    <citation type="submission" date="2023-05" db="EMBL/GenBank/DDBJ databases">
        <authorList>
            <consortium name="Lawrence Berkeley National Laboratory"/>
            <person name="Steindorff A."/>
            <person name="Hensen N."/>
            <person name="Bonometti L."/>
            <person name="Westerberg I."/>
            <person name="Brannstrom I.O."/>
            <person name="Guillou S."/>
            <person name="Cros-Aarteil S."/>
            <person name="Calhoun S."/>
            <person name="Haridas S."/>
            <person name="Kuo A."/>
            <person name="Mondo S."/>
            <person name="Pangilinan J."/>
            <person name="Riley R."/>
            <person name="Labutti K."/>
            <person name="Andreopoulos B."/>
            <person name="Lipzen A."/>
            <person name="Chen C."/>
            <person name="Yanf M."/>
            <person name="Daum C."/>
            <person name="Ng V."/>
            <person name="Clum A."/>
            <person name="Ohm R."/>
            <person name="Martin F."/>
            <person name="Silar P."/>
            <person name="Natvig D."/>
            <person name="Lalanne C."/>
            <person name="Gautier V."/>
            <person name="Ament-Velasquez S.L."/>
            <person name="Kruys A."/>
            <person name="Hutchinson M.I."/>
            <person name="Powell A.J."/>
            <person name="Barry K."/>
            <person name="Miller A.N."/>
            <person name="Grigoriev I.V."/>
            <person name="Debuchy R."/>
            <person name="Gladieux P."/>
            <person name="Thoren M.H."/>
            <person name="Johannesson H."/>
        </authorList>
    </citation>
    <scope>NUCLEOTIDE SEQUENCE</scope>
    <source>
        <strain evidence="3">CBS 508.74</strain>
    </source>
</reference>
<gene>
    <name evidence="3" type="ORF">N656DRAFT_797027</name>
</gene>
<sequence>MAFWWAKVLQRDIDSSAHPGLTTGAIAGISCGAGALFLCAAALFIVYWRRQRRYNRADNFYQSRFDDFGPSGSMGPSVTYTTDYKLDQQQNEGEARHYTYSPEKQAHPFCLPSAHGSSSAMPTHPAYIPRALIRGAPPLQSSRSGLSHTPSPPQYPSPGMASSKSQPDDAVIQAYLNATVTKPPAASPAQGKADVGRGDDKDAILPAEAHESDSPSLASGLPVQVKPQRGRQAPQAQVPAIVIPPAHTSPPPLSATSANTVATGTTFTTTIASGSTRSSPRQYIPPRLHFLPSSLFSRSDGGSGSGGGTSTRPVISGPLALPQVHHHHHRDHPGPQELSPGASSGSSRDAVAAHGQDQEGEGEEDVSPWRRTFRRSLSRTRILTLPSTIGGGGKGGLERAAGSRRDGSTSTKAKRKKDKYKESKRGSGGGGGGAGNRHYAEIEIGTGSDIW</sequence>
<feature type="compositionally biased region" description="Polar residues" evidence="1">
    <location>
        <begin position="139"/>
        <end position="149"/>
    </location>
</feature>
<feature type="region of interest" description="Disordered" evidence="1">
    <location>
        <begin position="137"/>
        <end position="167"/>
    </location>
</feature>
<evidence type="ECO:0000313" key="3">
    <source>
        <dbReference type="EMBL" id="KAK4113814.1"/>
    </source>
</evidence>
<feature type="region of interest" description="Disordered" evidence="1">
    <location>
        <begin position="181"/>
        <end position="200"/>
    </location>
</feature>
<evidence type="ECO:0000313" key="4">
    <source>
        <dbReference type="Proteomes" id="UP001302812"/>
    </source>
</evidence>
<protein>
    <submittedName>
        <fullName evidence="3">Uncharacterized protein</fullName>
    </submittedName>
</protein>
<feature type="transmembrane region" description="Helical" evidence="2">
    <location>
        <begin position="25"/>
        <end position="48"/>
    </location>
</feature>
<feature type="region of interest" description="Disordered" evidence="1">
    <location>
        <begin position="294"/>
        <end position="372"/>
    </location>
</feature>
<dbReference type="GeneID" id="89941717"/>
<keyword evidence="2" id="KW-0812">Transmembrane</keyword>
<dbReference type="EMBL" id="MU853338">
    <property type="protein sequence ID" value="KAK4113814.1"/>
    <property type="molecule type" value="Genomic_DNA"/>
</dbReference>